<accession>A0A3M7RIQ1</accession>
<dbReference type="Pfam" id="PF18198">
    <property type="entry name" value="AAA_lid_11"/>
    <property type="match status" value="1"/>
</dbReference>
<keyword evidence="12" id="KW-0378">Hydrolase</keyword>
<reference evidence="12 13" key="1">
    <citation type="journal article" date="2018" name="Sci. Rep.">
        <title>Genomic signatures of local adaptation to the degree of environmental predictability in rotifers.</title>
        <authorList>
            <person name="Franch-Gras L."/>
            <person name="Hahn C."/>
            <person name="Garcia-Roger E.M."/>
            <person name="Carmona M.J."/>
            <person name="Serra M."/>
            <person name="Gomez A."/>
        </authorList>
    </citation>
    <scope>NUCLEOTIDE SEQUENCE [LARGE SCALE GENOMIC DNA]</scope>
    <source>
        <strain evidence="12">HYR1</strain>
    </source>
</reference>
<evidence type="ECO:0000259" key="10">
    <source>
        <dbReference type="Pfam" id="PF18198"/>
    </source>
</evidence>
<dbReference type="GO" id="GO:0017111">
    <property type="term" value="F:ribonucleoside triphosphate phosphatase activity"/>
    <property type="evidence" value="ECO:0007669"/>
    <property type="project" value="UniProtKB-EC"/>
</dbReference>
<evidence type="ECO:0000256" key="1">
    <source>
        <dbReference type="ARBA" id="ARBA00004138"/>
    </source>
</evidence>
<keyword evidence="5" id="KW-0175">Coiled coil</keyword>
<dbReference type="InterPro" id="IPR026983">
    <property type="entry name" value="DHC"/>
</dbReference>
<evidence type="ECO:0000256" key="4">
    <source>
        <dbReference type="ARBA" id="ARBA00022741"/>
    </source>
</evidence>
<organism evidence="12 13">
    <name type="scientific">Brachionus plicatilis</name>
    <name type="common">Marine rotifer</name>
    <name type="synonym">Brachionus muelleri</name>
    <dbReference type="NCBI Taxonomy" id="10195"/>
    <lineage>
        <taxon>Eukaryota</taxon>
        <taxon>Metazoa</taxon>
        <taxon>Spiralia</taxon>
        <taxon>Gnathifera</taxon>
        <taxon>Rotifera</taxon>
        <taxon>Eurotatoria</taxon>
        <taxon>Monogononta</taxon>
        <taxon>Pseudotrocha</taxon>
        <taxon>Ploima</taxon>
        <taxon>Brachionidae</taxon>
        <taxon>Brachionus</taxon>
    </lineage>
</organism>
<dbReference type="GO" id="GO:0051959">
    <property type="term" value="F:dynein light intermediate chain binding"/>
    <property type="evidence" value="ECO:0007669"/>
    <property type="project" value="InterPro"/>
</dbReference>
<dbReference type="InterPro" id="IPR041228">
    <property type="entry name" value="Dynein_C"/>
</dbReference>
<feature type="domain" description="Dynein heavy chain C-terminal" evidence="11">
    <location>
        <begin position="364"/>
        <end position="689"/>
    </location>
</feature>
<evidence type="ECO:0000256" key="5">
    <source>
        <dbReference type="ARBA" id="ARBA00023054"/>
    </source>
</evidence>
<dbReference type="GO" id="GO:0008569">
    <property type="term" value="F:minus-end-directed microtubule motor activity"/>
    <property type="evidence" value="ECO:0007669"/>
    <property type="project" value="InterPro"/>
</dbReference>
<dbReference type="InterPro" id="IPR004273">
    <property type="entry name" value="Dynein_heavy_D6_P-loop"/>
</dbReference>
<dbReference type="Pfam" id="PF18199">
    <property type="entry name" value="Dynein_C"/>
    <property type="match status" value="1"/>
</dbReference>
<sequence length="693" mass="79017">MEINLNPVDEFNGMDKHEFEKDLSEFYRLILIKNFAEDRVVQAVTVFVARNLGQKFVESPATDLNTLYKDMSNRISLVFILSTGSDPMGAFLRFAKEMGMTNKLQSISLGQGQGPVAEKLINAAVKSGEWVFLQNCHLAASWMLAMEELVKKLADPITPVHQDYRLFLSSMPAKSFPVSVLQNSVKVTNEPPKGLKANTKRAFGEIQVSFFEENLLASDWRKIVFGICFFHAIIQERKKFGSLGWNIKYEFNDSDRESALLNFQMFCSEGYIPWDALIYITSEITYGGRVTDSWDQRCLRTILKRFFSPETLTPGYKYSSSGIYFAPDHETLKEYREYIDSLPMIDDPEIFGMHQNANITFQIQETSYLITTILDVQPRVSSSGSGKSNDDVVYELADSILGKLVDKLDLEKAPQALFHQDSMGRVNSLTTVLQQEVDRYNKLLLIIKSSLSNLKKAIKGFVVMNEQLEKMYSSFLNNQVPGMWSNASYPSLKTLGSWVKDLVLRCDFIQGWIVNGSCISYWLPGIFFPQGFLTGTLQVHARKYDLPIDELSFEFHVTKLNRDQSQYHELLKSLEYGQQLEEDKQIEVPNDGLLVHGLFMDAFRWDNENMKCTESNLGEMNPPLPMLHMEPKRNFVHNPQHYISPLYRTAARAGTLSTTGHSTNFVVSINLPSDEDQDHWIRKGAALICQQTD</sequence>
<evidence type="ECO:0000256" key="7">
    <source>
        <dbReference type="ARBA" id="ARBA00023212"/>
    </source>
</evidence>
<dbReference type="OrthoDB" id="10251809at2759"/>
<dbReference type="FunFam" id="1.20.1270.280:FF:000009">
    <property type="entry name" value="Dynein, axonemal, heavy chain 6"/>
    <property type="match status" value="1"/>
</dbReference>
<dbReference type="GO" id="GO:0045505">
    <property type="term" value="F:dynein intermediate chain binding"/>
    <property type="evidence" value="ECO:0007669"/>
    <property type="project" value="InterPro"/>
</dbReference>
<dbReference type="Pfam" id="PF03028">
    <property type="entry name" value="Dynein_heavy"/>
    <property type="match status" value="1"/>
</dbReference>
<dbReference type="PANTHER" id="PTHR22878:SF68">
    <property type="entry name" value="DYNEIN HEAVY CHAIN 6, AXONEMAL-LIKE"/>
    <property type="match status" value="1"/>
</dbReference>
<dbReference type="InterPro" id="IPR041658">
    <property type="entry name" value="AAA_lid_11"/>
</dbReference>
<evidence type="ECO:0000256" key="3">
    <source>
        <dbReference type="ARBA" id="ARBA00022490"/>
    </source>
</evidence>
<dbReference type="GO" id="GO:0030286">
    <property type="term" value="C:dynein complex"/>
    <property type="evidence" value="ECO:0007669"/>
    <property type="project" value="InterPro"/>
</dbReference>
<evidence type="ECO:0000313" key="12">
    <source>
        <dbReference type="EMBL" id="RNA23466.1"/>
    </source>
</evidence>
<dbReference type="Gene3D" id="3.40.50.300">
    <property type="entry name" value="P-loop containing nucleotide triphosphate hydrolases"/>
    <property type="match status" value="1"/>
</dbReference>
<dbReference type="FunFam" id="1.10.8.720:FF:000007">
    <property type="entry name" value="Dynein axonemal heavy chain 6"/>
    <property type="match status" value="1"/>
</dbReference>
<dbReference type="InterPro" id="IPR027417">
    <property type="entry name" value="P-loop_NTPase"/>
</dbReference>
<dbReference type="GO" id="GO:0000166">
    <property type="term" value="F:nucleotide binding"/>
    <property type="evidence" value="ECO:0007669"/>
    <property type="project" value="UniProtKB-KW"/>
</dbReference>
<dbReference type="EMBL" id="REGN01003285">
    <property type="protein sequence ID" value="RNA23466.1"/>
    <property type="molecule type" value="Genomic_DNA"/>
</dbReference>
<evidence type="ECO:0000259" key="9">
    <source>
        <dbReference type="Pfam" id="PF03028"/>
    </source>
</evidence>
<keyword evidence="3" id="KW-0963">Cytoplasm</keyword>
<dbReference type="Gene3D" id="3.10.490.20">
    <property type="match status" value="1"/>
</dbReference>
<evidence type="ECO:0000256" key="8">
    <source>
        <dbReference type="ARBA" id="ARBA00023273"/>
    </source>
</evidence>
<dbReference type="Gene3D" id="1.10.8.720">
    <property type="entry name" value="Region D6 of dynein motor"/>
    <property type="match status" value="1"/>
</dbReference>
<dbReference type="InterPro" id="IPR043160">
    <property type="entry name" value="Dynein_C_barrel"/>
</dbReference>
<comment type="subcellular location">
    <subcellularLocation>
        <location evidence="1">Cell projection</location>
        <location evidence="1">Cilium</location>
    </subcellularLocation>
    <subcellularLocation>
        <location evidence="2">Cytoplasm</location>
        <location evidence="2">Cytoskeleton</location>
    </subcellularLocation>
</comment>
<gene>
    <name evidence="12" type="ORF">BpHYR1_026621</name>
</gene>
<dbReference type="GO" id="GO:0005929">
    <property type="term" value="C:cilium"/>
    <property type="evidence" value="ECO:0007669"/>
    <property type="project" value="UniProtKB-SubCell"/>
</dbReference>
<feature type="domain" description="Dynein heavy chain region D6 P-loop" evidence="9">
    <location>
        <begin position="73"/>
        <end position="188"/>
    </location>
</feature>
<dbReference type="STRING" id="10195.A0A3M7RIQ1"/>
<dbReference type="AlphaFoldDB" id="A0A3M7RIQ1"/>
<evidence type="ECO:0000259" key="11">
    <source>
        <dbReference type="Pfam" id="PF18199"/>
    </source>
</evidence>
<comment type="caution">
    <text evidence="12">The sequence shown here is derived from an EMBL/GenBank/DDBJ whole genome shotgun (WGS) entry which is preliminary data.</text>
</comment>
<keyword evidence="13" id="KW-1185">Reference proteome</keyword>
<protein>
    <submittedName>
        <fullName evidence="12">Dynein heavy chain axonemal</fullName>
        <ecNumber evidence="12">3.6.1.15</ecNumber>
        <ecNumber evidence="12">3.6.1.3</ecNumber>
    </submittedName>
</protein>
<dbReference type="InterPro" id="IPR042219">
    <property type="entry name" value="AAA_lid_11_sf"/>
</dbReference>
<dbReference type="PANTHER" id="PTHR22878">
    <property type="entry name" value="DYNEIN HEAVY CHAIN 6, AXONEMAL-LIKE-RELATED"/>
    <property type="match status" value="1"/>
</dbReference>
<dbReference type="EC" id="3.6.1.3" evidence="12"/>
<dbReference type="FunFam" id="3.40.50.300:FF:000362">
    <property type="entry name" value="Dynein, axonemal, heavy chain 6"/>
    <property type="match status" value="1"/>
</dbReference>
<keyword evidence="8" id="KW-0966">Cell projection</keyword>
<name>A0A3M7RIQ1_BRAPC</name>
<evidence type="ECO:0000256" key="6">
    <source>
        <dbReference type="ARBA" id="ARBA00023069"/>
    </source>
</evidence>
<keyword evidence="6" id="KW-0969">Cilium</keyword>
<dbReference type="FunFam" id="3.10.490.20:FF:000005">
    <property type="entry name" value="Dynein axonemal heavy chain 6"/>
    <property type="match status" value="1"/>
</dbReference>
<proteinExistence type="predicted"/>
<keyword evidence="7" id="KW-0206">Cytoskeleton</keyword>
<dbReference type="Proteomes" id="UP000276133">
    <property type="component" value="Unassembled WGS sequence"/>
</dbReference>
<dbReference type="EC" id="3.6.1.15" evidence="12"/>
<keyword evidence="4" id="KW-0547">Nucleotide-binding</keyword>
<dbReference type="Gene3D" id="1.20.1270.280">
    <property type="match status" value="1"/>
</dbReference>
<evidence type="ECO:0000313" key="13">
    <source>
        <dbReference type="Proteomes" id="UP000276133"/>
    </source>
</evidence>
<evidence type="ECO:0000256" key="2">
    <source>
        <dbReference type="ARBA" id="ARBA00004245"/>
    </source>
</evidence>
<dbReference type="GO" id="GO:0007018">
    <property type="term" value="P:microtubule-based movement"/>
    <property type="evidence" value="ECO:0007669"/>
    <property type="project" value="InterPro"/>
</dbReference>
<feature type="domain" description="Dynein heavy chain AAA lid" evidence="10">
    <location>
        <begin position="220"/>
        <end position="357"/>
    </location>
</feature>